<dbReference type="InterPro" id="IPR000834">
    <property type="entry name" value="Peptidase_M14"/>
</dbReference>
<dbReference type="PANTHER" id="PTHR12756">
    <property type="entry name" value="CYTOSOLIC CARBOXYPEPTIDASE"/>
    <property type="match status" value="1"/>
</dbReference>
<evidence type="ECO:0000313" key="6">
    <source>
        <dbReference type="Proteomes" id="UP000288216"/>
    </source>
</evidence>
<comment type="cofactor">
    <cofactor evidence="1">
        <name>Zn(2+)</name>
        <dbReference type="ChEBI" id="CHEBI:29105"/>
    </cofactor>
</comment>
<protein>
    <recommendedName>
        <fullName evidence="4">Peptidase M14 domain-containing protein</fullName>
    </recommendedName>
</protein>
<keyword evidence="6" id="KW-1185">Reference proteome</keyword>
<dbReference type="GO" id="GO:0006508">
    <property type="term" value="P:proteolysis"/>
    <property type="evidence" value="ECO:0007669"/>
    <property type="project" value="InterPro"/>
</dbReference>
<dbReference type="PANTHER" id="PTHR12756:SF4">
    <property type="entry name" value="PEPTIDASE M14 CARBOXYPEPTIDASE A DOMAIN-CONTAINING PROTEIN"/>
    <property type="match status" value="1"/>
</dbReference>
<dbReference type="Pfam" id="PF00246">
    <property type="entry name" value="Peptidase_M14"/>
    <property type="match status" value="1"/>
</dbReference>
<dbReference type="Gene3D" id="3.40.630.10">
    <property type="entry name" value="Zn peptidases"/>
    <property type="match status" value="1"/>
</dbReference>
<dbReference type="STRING" id="75743.A0A401NJF1"/>
<evidence type="ECO:0000256" key="1">
    <source>
        <dbReference type="ARBA" id="ARBA00001947"/>
    </source>
</evidence>
<gene>
    <name evidence="5" type="ORF">scyTo_0011224</name>
</gene>
<reference evidence="5 6" key="1">
    <citation type="journal article" date="2018" name="Nat. Ecol. Evol.">
        <title>Shark genomes provide insights into elasmobranch evolution and the origin of vertebrates.</title>
        <authorList>
            <person name="Hara Y"/>
            <person name="Yamaguchi K"/>
            <person name="Onimaru K"/>
            <person name="Kadota M"/>
            <person name="Koyanagi M"/>
            <person name="Keeley SD"/>
            <person name="Tatsumi K"/>
            <person name="Tanaka K"/>
            <person name="Motone F"/>
            <person name="Kageyama Y"/>
            <person name="Nozu R"/>
            <person name="Adachi N"/>
            <person name="Nishimura O"/>
            <person name="Nakagawa R"/>
            <person name="Tanegashima C"/>
            <person name="Kiyatake I"/>
            <person name="Matsumoto R"/>
            <person name="Murakumo K"/>
            <person name="Nishida K"/>
            <person name="Terakita A"/>
            <person name="Kuratani S"/>
            <person name="Sato K"/>
            <person name="Hyodo S Kuraku.S."/>
        </authorList>
    </citation>
    <scope>NUCLEOTIDE SEQUENCE [LARGE SCALE GENOMIC DNA]</scope>
</reference>
<dbReference type="PROSITE" id="PS52035">
    <property type="entry name" value="PEPTIDASE_M14"/>
    <property type="match status" value="1"/>
</dbReference>
<sequence>MYISVDRGQYEYDLMLAVDMFTSRHTQWYYFQIQNTISDATYKLKIVNLLKKDSLYNYGMKPLVYSEKDARELKIGWFRSGHHITYKPWKKKTFNNLFPYVQHYCLEFQIEFRNKDDTYYLAHCYPYRYTDLKTHLNEIINDSKHLSHFKKEVLCETRAGNSCFLLTITDYIGNEDSKTKLGVVLTARVHPGETQASWMMKGILDFLISEEPTAKELRQRCIFKIIPMLNPDGVIVGNYRCSLSARDLNRNYRHPKRELFPTVWHTKKMVEELQKDHYLFDFPLLSPFELYNGTH</sequence>
<evidence type="ECO:0000256" key="2">
    <source>
        <dbReference type="ARBA" id="ARBA00005988"/>
    </source>
</evidence>
<dbReference type="InterPro" id="IPR050821">
    <property type="entry name" value="Cytosolic_carboxypeptidase"/>
</dbReference>
<dbReference type="AlphaFoldDB" id="A0A401NJF1"/>
<accession>A0A401NJF1</accession>
<comment type="caution">
    <text evidence="3">Lacks conserved residue(s) required for the propagation of feature annotation.</text>
</comment>
<organism evidence="5 6">
    <name type="scientific">Scyliorhinus torazame</name>
    <name type="common">Cloudy catshark</name>
    <name type="synonym">Catulus torazame</name>
    <dbReference type="NCBI Taxonomy" id="75743"/>
    <lineage>
        <taxon>Eukaryota</taxon>
        <taxon>Metazoa</taxon>
        <taxon>Chordata</taxon>
        <taxon>Craniata</taxon>
        <taxon>Vertebrata</taxon>
        <taxon>Chondrichthyes</taxon>
        <taxon>Elasmobranchii</taxon>
        <taxon>Galeomorphii</taxon>
        <taxon>Galeoidea</taxon>
        <taxon>Carcharhiniformes</taxon>
        <taxon>Scyliorhinidae</taxon>
        <taxon>Scyliorhinus</taxon>
    </lineage>
</organism>
<dbReference type="SUPFAM" id="SSF53187">
    <property type="entry name" value="Zn-dependent exopeptidases"/>
    <property type="match status" value="1"/>
</dbReference>
<feature type="domain" description="Peptidase M14" evidence="4">
    <location>
        <begin position="125"/>
        <end position="295"/>
    </location>
</feature>
<name>A0A401NJF1_SCYTO</name>
<dbReference type="Proteomes" id="UP000288216">
    <property type="component" value="Unassembled WGS sequence"/>
</dbReference>
<dbReference type="EMBL" id="BFAA01005035">
    <property type="protein sequence ID" value="GCB60983.1"/>
    <property type="molecule type" value="Genomic_DNA"/>
</dbReference>
<comment type="similarity">
    <text evidence="2 3">Belongs to the peptidase M14 family.</text>
</comment>
<evidence type="ECO:0000256" key="3">
    <source>
        <dbReference type="PROSITE-ProRule" id="PRU01379"/>
    </source>
</evidence>
<dbReference type="GO" id="GO:0008270">
    <property type="term" value="F:zinc ion binding"/>
    <property type="evidence" value="ECO:0007669"/>
    <property type="project" value="InterPro"/>
</dbReference>
<comment type="caution">
    <text evidence="5">The sequence shown here is derived from an EMBL/GenBank/DDBJ whole genome shotgun (WGS) entry which is preliminary data.</text>
</comment>
<proteinExistence type="inferred from homology"/>
<dbReference type="Gene3D" id="2.60.40.3120">
    <property type="match status" value="1"/>
</dbReference>
<dbReference type="OrthoDB" id="10253041at2759"/>
<dbReference type="GO" id="GO:0004181">
    <property type="term" value="F:metallocarboxypeptidase activity"/>
    <property type="evidence" value="ECO:0007669"/>
    <property type="project" value="InterPro"/>
</dbReference>
<evidence type="ECO:0000313" key="5">
    <source>
        <dbReference type="EMBL" id="GCB60983.1"/>
    </source>
</evidence>
<evidence type="ECO:0000259" key="4">
    <source>
        <dbReference type="PROSITE" id="PS52035"/>
    </source>
</evidence>